<dbReference type="PROSITE" id="PS00455">
    <property type="entry name" value="AMP_BINDING"/>
    <property type="match status" value="1"/>
</dbReference>
<dbReference type="EMBL" id="JAERRA010000001">
    <property type="protein sequence ID" value="MBL0720076.1"/>
    <property type="molecule type" value="Genomic_DNA"/>
</dbReference>
<dbReference type="PANTHER" id="PTHR43201:SF32">
    <property type="entry name" value="2-SUCCINYLBENZOATE--COA LIGASE, CHLOROPLASTIC_PEROXISOMAL"/>
    <property type="match status" value="1"/>
</dbReference>
<keyword evidence="4" id="KW-1185">Reference proteome</keyword>
<feature type="compositionally biased region" description="Low complexity" evidence="1">
    <location>
        <begin position="504"/>
        <end position="529"/>
    </location>
</feature>
<feature type="region of interest" description="Disordered" evidence="1">
    <location>
        <begin position="500"/>
        <end position="546"/>
    </location>
</feature>
<dbReference type="Gene3D" id="3.40.50.12780">
    <property type="entry name" value="N-terminal domain of ligase-like"/>
    <property type="match status" value="1"/>
</dbReference>
<dbReference type="RefSeq" id="WP_201825832.1">
    <property type="nucleotide sequence ID" value="NZ_JAERRA010000001.1"/>
</dbReference>
<reference evidence="3 4" key="1">
    <citation type="submission" date="2021-01" db="EMBL/GenBank/DDBJ databases">
        <title>Piscinibacter sp. Jin2 Genome sequencing and assembly.</title>
        <authorList>
            <person name="Kim I."/>
        </authorList>
    </citation>
    <scope>NUCLEOTIDE SEQUENCE [LARGE SCALE GENOMIC DNA]</scope>
    <source>
        <strain evidence="3 4">Jin2</strain>
    </source>
</reference>
<dbReference type="InterPro" id="IPR000873">
    <property type="entry name" value="AMP-dep_synth/lig_dom"/>
</dbReference>
<dbReference type="AlphaFoldDB" id="A0A9X1BQW0"/>
<dbReference type="GO" id="GO:0006631">
    <property type="term" value="P:fatty acid metabolic process"/>
    <property type="evidence" value="ECO:0007669"/>
    <property type="project" value="TreeGrafter"/>
</dbReference>
<evidence type="ECO:0000256" key="1">
    <source>
        <dbReference type="SAM" id="MobiDB-lite"/>
    </source>
</evidence>
<dbReference type="InterPro" id="IPR020845">
    <property type="entry name" value="AMP-binding_CS"/>
</dbReference>
<feature type="domain" description="AMP-dependent synthetase/ligase" evidence="2">
    <location>
        <begin position="18"/>
        <end position="337"/>
    </location>
</feature>
<dbReference type="PANTHER" id="PTHR43201">
    <property type="entry name" value="ACYL-COA SYNTHETASE"/>
    <property type="match status" value="1"/>
</dbReference>
<protein>
    <submittedName>
        <fullName evidence="3">AMP-binding protein</fullName>
    </submittedName>
</protein>
<accession>A0A9X1BQW0</accession>
<gene>
    <name evidence="3" type="ORF">JI742_09270</name>
</gene>
<sequence>MSAHPLLPAALHTPAGCWTAAALADAAGQIARRLREQGVRVLATQLDNGAAWLLAEAAAAQAGIVHVPLPAFFSADQRRHALQAAGVDTLWLPAGAPTPPGLPTVDLHLPAGPGAPEAIEGRWLLGLAAGRSAPAVMPPGTGLVTFTSGTTGQPKGVCLARDRLAAVAAGLAQATADLPLQRHLAVLPLAVLLEQVAGTLAPAARGAELLLLPLAELGWSGSSRFDPARLQAAVQRHQAHSLILLPQMLRAWTAWLAAVGRRAPDSLRFVAVGGAAVGAATLAAARAVGLPVFEGYGLSEGGSVQTLNLPGADAPGSAGRPLPHTRLRLAADGEVEVAGTGLLGYLGEAEARPAEAWWPTGDLGRLDAAGHLWIAGRKKQVLITAYGRNVSPEWVECALQEAAPGGRPVIAQAVVFGEGQPTLSAVLWPLPGAAEDEAALDRELAAAVALANAGLPDYARIGRWLRAREPFDAASGLATDNGRPRRAAIAARHGAALGLEGDESAAPQSEAPSATRSAAPPRPTADACPAAPPTSHTTGAPTGVAA</sequence>
<dbReference type="SUPFAM" id="SSF56801">
    <property type="entry name" value="Acetyl-CoA synthetase-like"/>
    <property type="match status" value="1"/>
</dbReference>
<evidence type="ECO:0000259" key="2">
    <source>
        <dbReference type="Pfam" id="PF00501"/>
    </source>
</evidence>
<organism evidence="3 4">
    <name type="scientific">Aquariibacter lacus</name>
    <dbReference type="NCBI Taxonomy" id="2801332"/>
    <lineage>
        <taxon>Bacteria</taxon>
        <taxon>Pseudomonadati</taxon>
        <taxon>Pseudomonadota</taxon>
        <taxon>Betaproteobacteria</taxon>
        <taxon>Burkholderiales</taxon>
        <taxon>Sphaerotilaceae</taxon>
        <taxon>Aquariibacter</taxon>
    </lineage>
</organism>
<dbReference type="GO" id="GO:0031956">
    <property type="term" value="F:medium-chain fatty acid-CoA ligase activity"/>
    <property type="evidence" value="ECO:0007669"/>
    <property type="project" value="TreeGrafter"/>
</dbReference>
<dbReference type="InterPro" id="IPR042099">
    <property type="entry name" value="ANL_N_sf"/>
</dbReference>
<evidence type="ECO:0000313" key="4">
    <source>
        <dbReference type="Proteomes" id="UP000643207"/>
    </source>
</evidence>
<evidence type="ECO:0000313" key="3">
    <source>
        <dbReference type="EMBL" id="MBL0720076.1"/>
    </source>
</evidence>
<name>A0A9X1BQW0_9BURK</name>
<comment type="caution">
    <text evidence="3">The sequence shown here is derived from an EMBL/GenBank/DDBJ whole genome shotgun (WGS) entry which is preliminary data.</text>
</comment>
<dbReference type="Proteomes" id="UP000643207">
    <property type="component" value="Unassembled WGS sequence"/>
</dbReference>
<dbReference type="Pfam" id="PF23562">
    <property type="entry name" value="AMP-binding_C_3"/>
    <property type="match status" value="1"/>
</dbReference>
<proteinExistence type="predicted"/>
<dbReference type="Pfam" id="PF00501">
    <property type="entry name" value="AMP-binding"/>
    <property type="match status" value="1"/>
</dbReference>